<keyword evidence="5" id="KW-1185">Reference proteome</keyword>
<dbReference type="InterPro" id="IPR011611">
    <property type="entry name" value="PfkB_dom"/>
</dbReference>
<dbReference type="RefSeq" id="WP_083578108.1">
    <property type="nucleotide sequence ID" value="NZ_FQZE01000006.1"/>
</dbReference>
<evidence type="ECO:0000313" key="4">
    <source>
        <dbReference type="EMBL" id="SHI79784.1"/>
    </source>
</evidence>
<dbReference type="PANTHER" id="PTHR10584">
    <property type="entry name" value="SUGAR KINASE"/>
    <property type="match status" value="1"/>
</dbReference>
<organism evidence="4 5">
    <name type="scientific">Tangfeifania diversioriginum</name>
    <dbReference type="NCBI Taxonomy" id="1168035"/>
    <lineage>
        <taxon>Bacteria</taxon>
        <taxon>Pseudomonadati</taxon>
        <taxon>Bacteroidota</taxon>
        <taxon>Bacteroidia</taxon>
        <taxon>Marinilabiliales</taxon>
        <taxon>Prolixibacteraceae</taxon>
        <taxon>Tangfeifania</taxon>
    </lineage>
</organism>
<keyword evidence="2 4" id="KW-0418">Kinase</keyword>
<dbReference type="EMBL" id="FQZE01000006">
    <property type="protein sequence ID" value="SHI79784.1"/>
    <property type="molecule type" value="Genomic_DNA"/>
</dbReference>
<dbReference type="GO" id="GO:0005829">
    <property type="term" value="C:cytosol"/>
    <property type="evidence" value="ECO:0007669"/>
    <property type="project" value="TreeGrafter"/>
</dbReference>
<proteinExistence type="predicted"/>
<dbReference type="AlphaFoldDB" id="A0A1M6E2L6"/>
<evidence type="ECO:0000256" key="2">
    <source>
        <dbReference type="ARBA" id="ARBA00022777"/>
    </source>
</evidence>
<dbReference type="STRING" id="1168035.SAMN05444280_10639"/>
<evidence type="ECO:0000256" key="1">
    <source>
        <dbReference type="ARBA" id="ARBA00022679"/>
    </source>
</evidence>
<dbReference type="SUPFAM" id="SSF53613">
    <property type="entry name" value="Ribokinase-like"/>
    <property type="match status" value="1"/>
</dbReference>
<dbReference type="OrthoDB" id="9779730at2"/>
<feature type="domain" description="Carbohydrate kinase PfkB" evidence="3">
    <location>
        <begin position="80"/>
        <end position="337"/>
    </location>
</feature>
<gene>
    <name evidence="4" type="ORF">SAMN05444280_10639</name>
</gene>
<dbReference type="Gene3D" id="3.40.1190.20">
    <property type="match status" value="1"/>
</dbReference>
<accession>A0A1M6E2L6</accession>
<dbReference type="InterPro" id="IPR029056">
    <property type="entry name" value="Ribokinase-like"/>
</dbReference>
<dbReference type="PANTHER" id="PTHR10584:SF166">
    <property type="entry name" value="RIBOKINASE"/>
    <property type="match status" value="1"/>
</dbReference>
<dbReference type="Pfam" id="PF00294">
    <property type="entry name" value="PfkB"/>
    <property type="match status" value="1"/>
</dbReference>
<protein>
    <submittedName>
        <fullName evidence="4">Sugar or nucleoside kinase, ribokinase family</fullName>
    </submittedName>
</protein>
<evidence type="ECO:0000313" key="5">
    <source>
        <dbReference type="Proteomes" id="UP000184050"/>
    </source>
</evidence>
<dbReference type="GO" id="GO:0016301">
    <property type="term" value="F:kinase activity"/>
    <property type="evidence" value="ECO:0007669"/>
    <property type="project" value="UniProtKB-KW"/>
</dbReference>
<sequence length="397" mass="43259">MAKQIEISGVGCCLVDYLYNNISFTSEIFSKYVSKRSGDGGLTPGQLVFAEEFEKFSGQDFESTIREITKGKPADKVNIGGPGIVALIQAAQMLEETGCRVRFYGGRGEDETGKYLQSSLAKTPVNIDNYKRVNGATPSTVVLSDPHFQEGSGERVFINSIEAAGNYLPKYLDARFFSSDVVVFGGTALVPAIQDNLTDLLAQSKDEGCITVVNTVYDFRNQKANPDRKWPMGKSDDSYSNIDLLITNHEEALRLSEETALNDALIFFRNLGTGAVMVTNGAKNITLFAAKNSIFRETELTEMPVSEAISEELNKSHSGDTTGCGDNFAGGAIASLGLQLQNGSTKINLKEAASWGIVSGGFSCFYMGGTFHQKEPGEKQKRIFPYYKAYLKQIDEG</sequence>
<dbReference type="Proteomes" id="UP000184050">
    <property type="component" value="Unassembled WGS sequence"/>
</dbReference>
<name>A0A1M6E2L6_9BACT</name>
<reference evidence="4 5" key="1">
    <citation type="submission" date="2016-11" db="EMBL/GenBank/DDBJ databases">
        <authorList>
            <person name="Jaros S."/>
            <person name="Januszkiewicz K."/>
            <person name="Wedrychowicz H."/>
        </authorList>
    </citation>
    <scope>NUCLEOTIDE SEQUENCE [LARGE SCALE GENOMIC DNA]</scope>
    <source>
        <strain evidence="4 5">DSM 27063</strain>
    </source>
</reference>
<evidence type="ECO:0000259" key="3">
    <source>
        <dbReference type="Pfam" id="PF00294"/>
    </source>
</evidence>
<keyword evidence="1" id="KW-0808">Transferase</keyword>